<keyword evidence="8" id="KW-0808">Transferase</keyword>
<dbReference type="RefSeq" id="WP_344912628.1">
    <property type="nucleotide sequence ID" value="NZ_BAABDL010000105.1"/>
</dbReference>
<dbReference type="EC" id="4.2.99.18" evidence="4"/>
<evidence type="ECO:0000256" key="16">
    <source>
        <dbReference type="ARBA" id="ARBA00035717"/>
    </source>
</evidence>
<keyword evidence="14" id="KW-0915">Sodium</keyword>
<keyword evidence="26" id="KW-0269">Exonuclease</keyword>
<dbReference type="EC" id="2.7.7.7" evidence="3"/>
<evidence type="ECO:0000256" key="18">
    <source>
        <dbReference type="ARBA" id="ARBA00044632"/>
    </source>
</evidence>
<reference evidence="27" key="1">
    <citation type="journal article" date="2019" name="Int. J. Syst. Evol. Microbiol.">
        <title>The Global Catalogue of Microorganisms (GCM) 10K type strain sequencing project: providing services to taxonomists for standard genome sequencing and annotation.</title>
        <authorList>
            <consortium name="The Broad Institute Genomics Platform"/>
            <consortium name="The Broad Institute Genome Sequencing Center for Infectious Disease"/>
            <person name="Wu L."/>
            <person name="Ma J."/>
        </authorList>
    </citation>
    <scope>NUCLEOTIDE SEQUENCE [LARGE SCALE GENOMIC DNA]</scope>
    <source>
        <strain evidence="27">JCM 17250</strain>
    </source>
</reference>
<keyword evidence="13" id="KW-0239">DNA-directed DNA polymerase</keyword>
<dbReference type="InterPro" id="IPR050243">
    <property type="entry name" value="PHP_phosphatase"/>
</dbReference>
<evidence type="ECO:0000313" key="27">
    <source>
        <dbReference type="Proteomes" id="UP001501734"/>
    </source>
</evidence>
<dbReference type="SMART" id="SM00278">
    <property type="entry name" value="HhH1"/>
    <property type="match status" value="3"/>
</dbReference>
<keyword evidence="27" id="KW-1185">Reference proteome</keyword>
<dbReference type="NCBIfam" id="NF006375">
    <property type="entry name" value="PRK08609.1"/>
    <property type="match status" value="1"/>
</dbReference>
<dbReference type="InterPro" id="IPR010996">
    <property type="entry name" value="HHH_MUS81"/>
</dbReference>
<dbReference type="Gene3D" id="3.20.20.140">
    <property type="entry name" value="Metal-dependent hydrolases"/>
    <property type="match status" value="1"/>
</dbReference>
<evidence type="ECO:0000256" key="11">
    <source>
        <dbReference type="ARBA" id="ARBA00022763"/>
    </source>
</evidence>
<comment type="subcellular location">
    <subcellularLocation>
        <location evidence="2">Cytoplasm</location>
    </subcellularLocation>
</comment>
<keyword evidence="10" id="KW-0235">DNA replication</keyword>
<keyword evidence="6" id="KW-0488">Methylation</keyword>
<dbReference type="Pfam" id="PF14791">
    <property type="entry name" value="DNA_pol_B_thumb"/>
    <property type="match status" value="1"/>
</dbReference>
<dbReference type="InterPro" id="IPR003583">
    <property type="entry name" value="Hlx-hairpin-Hlx_DNA-bd_motif"/>
</dbReference>
<dbReference type="InterPro" id="IPR016195">
    <property type="entry name" value="Pol/histidinol_Pase-like"/>
</dbReference>
<dbReference type="SMART" id="SM00483">
    <property type="entry name" value="POLXc"/>
    <property type="match status" value="1"/>
</dbReference>
<keyword evidence="15" id="KW-0234">DNA repair</keyword>
<dbReference type="Gene3D" id="3.30.460.10">
    <property type="entry name" value="Beta Polymerase, domain 2"/>
    <property type="match status" value="1"/>
</dbReference>
<evidence type="ECO:0000256" key="4">
    <source>
        <dbReference type="ARBA" id="ARBA00012720"/>
    </source>
</evidence>
<evidence type="ECO:0000256" key="2">
    <source>
        <dbReference type="ARBA" id="ARBA00004496"/>
    </source>
</evidence>
<evidence type="ECO:0000313" key="26">
    <source>
        <dbReference type="EMBL" id="GAA4074224.1"/>
    </source>
</evidence>
<evidence type="ECO:0000256" key="5">
    <source>
        <dbReference type="ARBA" id="ARBA00020020"/>
    </source>
</evidence>
<sequence>MNQLNKKDLIQLLEKIALYLELKGENPFRISAYRKAAQSLEIDERALSEIEDFTKIKGIGKGTAEIISEYLTTGESTLLSELEADVPSGLIPLLDLPGLGGKKLARLYQELNIVDQESLRIACEANQVSALKGFGKKTEENILRAINEAGTRPDRLPIDFMLPLAKKIEAYLESIDTIQLYSIAGSIRRMRETIKDLDFIIATDQPKDVKEALLNMEDIKQIISQGETKVSVVLSDQYDVSVDFRLVTADQFATTLHHFTGSKDHNVALRQRAKEQGEKISEYGVENLATGKVKTFVTEEAFFKHFGLNFIPPELREAKGELDVFEEEVSLVSEAQILGDLHMHTTWSDGAHSVEEMVKFCLDKGYQYMAITDHSKFLRVANGLNEERLRKQREEIERLRELYPEIKILAGVEMDVLPNGELDFDDQFLQELDFVIGAIHSSFNQSEEEIMKRLKAAMDNPYVKMIAHPSGRLIGKREGYRVNHDELLDYAKKTNTILELNANPKRFDLSAEWVNKAQEKGVPIAINTDAHNKKTLSFMTEGIKVARRGWLKPETVVNTWSLAELETFFNKKEN</sequence>
<dbReference type="InterPro" id="IPR002054">
    <property type="entry name" value="DNA-dir_DNA_pol_X"/>
</dbReference>
<evidence type="ECO:0000259" key="25">
    <source>
        <dbReference type="SMART" id="SM00483"/>
    </source>
</evidence>
<dbReference type="InterPro" id="IPR047967">
    <property type="entry name" value="PolX_PHP"/>
</dbReference>
<feature type="domain" description="Helix-hairpin-helix DNA-binding motif class 1" evidence="23">
    <location>
        <begin position="51"/>
        <end position="70"/>
    </location>
</feature>
<keyword evidence="26" id="KW-0378">Hydrolase</keyword>
<keyword evidence="11" id="KW-0227">DNA damage</keyword>
<dbReference type="Proteomes" id="UP001501734">
    <property type="component" value="Unassembled WGS sequence"/>
</dbReference>
<accession>A0ABP7VU01</accession>
<evidence type="ECO:0000256" key="20">
    <source>
        <dbReference type="ARBA" id="ARBA00045548"/>
    </source>
</evidence>
<evidence type="ECO:0000256" key="13">
    <source>
        <dbReference type="ARBA" id="ARBA00022932"/>
    </source>
</evidence>
<dbReference type="SUPFAM" id="SSF47802">
    <property type="entry name" value="DNA polymerase beta, N-terminal domain-like"/>
    <property type="match status" value="1"/>
</dbReference>
<dbReference type="Pfam" id="PF14716">
    <property type="entry name" value="HHH_8"/>
    <property type="match status" value="1"/>
</dbReference>
<evidence type="ECO:0000256" key="10">
    <source>
        <dbReference type="ARBA" id="ARBA00022705"/>
    </source>
</evidence>
<evidence type="ECO:0000256" key="3">
    <source>
        <dbReference type="ARBA" id="ARBA00012417"/>
    </source>
</evidence>
<dbReference type="InterPro" id="IPR004013">
    <property type="entry name" value="PHP_dom"/>
</dbReference>
<dbReference type="Gene3D" id="1.10.150.110">
    <property type="entry name" value="DNA polymerase beta, N-terminal domain-like"/>
    <property type="match status" value="1"/>
</dbReference>
<comment type="cofactor">
    <cofactor evidence="1">
        <name>Mg(2+)</name>
        <dbReference type="ChEBI" id="CHEBI:18420"/>
    </cofactor>
</comment>
<dbReference type="InterPro" id="IPR003141">
    <property type="entry name" value="Pol/His_phosphatase_N"/>
</dbReference>
<dbReference type="InterPro" id="IPR043519">
    <property type="entry name" value="NT_sf"/>
</dbReference>
<evidence type="ECO:0000259" key="23">
    <source>
        <dbReference type="SMART" id="SM00278"/>
    </source>
</evidence>
<dbReference type="EMBL" id="BAABDL010000105">
    <property type="protein sequence ID" value="GAA4074224.1"/>
    <property type="molecule type" value="Genomic_DNA"/>
</dbReference>
<evidence type="ECO:0000256" key="9">
    <source>
        <dbReference type="ARBA" id="ARBA00022695"/>
    </source>
</evidence>
<dbReference type="PANTHER" id="PTHR36928">
    <property type="entry name" value="PHOSPHATASE YCDX-RELATED"/>
    <property type="match status" value="1"/>
</dbReference>
<comment type="catalytic activity">
    <reaction evidence="18">
        <text>2'-deoxyribonucleotide-(2'-deoxyribose 5'-phosphate)-2'-deoxyribonucleotide-DNA = a 3'-end 2'-deoxyribonucleotide-(2,3-dehydro-2,3-deoxyribose 5'-phosphate)-DNA + a 5'-end 5'-phospho-2'-deoxyribonucleoside-DNA + H(+)</text>
        <dbReference type="Rhea" id="RHEA:66592"/>
        <dbReference type="Rhea" id="RHEA-COMP:13180"/>
        <dbReference type="Rhea" id="RHEA-COMP:16897"/>
        <dbReference type="Rhea" id="RHEA-COMP:17067"/>
        <dbReference type="ChEBI" id="CHEBI:15378"/>
        <dbReference type="ChEBI" id="CHEBI:136412"/>
        <dbReference type="ChEBI" id="CHEBI:157695"/>
        <dbReference type="ChEBI" id="CHEBI:167181"/>
        <dbReference type="EC" id="4.2.99.18"/>
    </reaction>
</comment>
<dbReference type="SMART" id="SM00481">
    <property type="entry name" value="POLIIIAc"/>
    <property type="match status" value="1"/>
</dbReference>
<dbReference type="InterPro" id="IPR022311">
    <property type="entry name" value="PolX-like"/>
</dbReference>
<protein>
    <recommendedName>
        <fullName evidence="5">DNA polymerase beta</fullName>
        <ecNumber evidence="3">2.7.7.7</ecNumber>
        <ecNumber evidence="4">4.2.99.18</ecNumber>
    </recommendedName>
    <alternativeName>
        <fullName evidence="16">5'-deoxyribose-phosphate lyase</fullName>
    </alternativeName>
    <alternativeName>
        <fullName evidence="17">AP lyase</fullName>
    </alternativeName>
</protein>
<keyword evidence="12" id="KW-0832">Ubl conjugation</keyword>
<dbReference type="PRINTS" id="PR00870">
    <property type="entry name" value="DNAPOLXBETA"/>
</dbReference>
<feature type="domain" description="Helix-hairpin-helix DNA-binding motif class 1" evidence="23">
    <location>
        <begin position="126"/>
        <end position="145"/>
    </location>
</feature>
<evidence type="ECO:0000256" key="15">
    <source>
        <dbReference type="ARBA" id="ARBA00023204"/>
    </source>
</evidence>
<evidence type="ECO:0000256" key="14">
    <source>
        <dbReference type="ARBA" id="ARBA00023053"/>
    </source>
</evidence>
<feature type="coiled-coil region" evidence="22">
    <location>
        <begin position="382"/>
        <end position="409"/>
    </location>
</feature>
<keyword evidence="26" id="KW-0540">Nuclease</keyword>
<evidence type="ECO:0000256" key="1">
    <source>
        <dbReference type="ARBA" id="ARBA00001946"/>
    </source>
</evidence>
<comment type="catalytic activity">
    <reaction evidence="21">
        <text>DNA(n) + a 2'-deoxyribonucleoside 5'-triphosphate = DNA(n+1) + diphosphate</text>
        <dbReference type="Rhea" id="RHEA:22508"/>
        <dbReference type="Rhea" id="RHEA-COMP:17339"/>
        <dbReference type="Rhea" id="RHEA-COMP:17340"/>
        <dbReference type="ChEBI" id="CHEBI:33019"/>
        <dbReference type="ChEBI" id="CHEBI:61560"/>
        <dbReference type="ChEBI" id="CHEBI:173112"/>
        <dbReference type="EC" id="2.7.7.7"/>
    </reaction>
</comment>
<comment type="caution">
    <text evidence="26">The sequence shown here is derived from an EMBL/GenBank/DDBJ whole genome shotgun (WGS) entry which is preliminary data.</text>
</comment>
<dbReference type="PIRSF" id="PIRSF005047">
    <property type="entry name" value="UCP005047_YshC"/>
    <property type="match status" value="1"/>
</dbReference>
<dbReference type="Gene3D" id="1.10.150.20">
    <property type="entry name" value="5' to 3' exonuclease, C-terminal subdomain"/>
    <property type="match status" value="1"/>
</dbReference>
<evidence type="ECO:0000256" key="17">
    <source>
        <dbReference type="ARBA" id="ARBA00035726"/>
    </source>
</evidence>
<evidence type="ECO:0000259" key="24">
    <source>
        <dbReference type="SMART" id="SM00481"/>
    </source>
</evidence>
<feature type="domain" description="DNA-directed DNA polymerase X" evidence="25">
    <location>
        <begin position="3"/>
        <end position="317"/>
    </location>
</feature>
<dbReference type="GO" id="GO:0004527">
    <property type="term" value="F:exonuclease activity"/>
    <property type="evidence" value="ECO:0007669"/>
    <property type="project" value="UniProtKB-KW"/>
</dbReference>
<dbReference type="CDD" id="cd00141">
    <property type="entry name" value="NT_POLXc"/>
    <property type="match status" value="1"/>
</dbReference>
<dbReference type="SUPFAM" id="SSF89550">
    <property type="entry name" value="PHP domain-like"/>
    <property type="match status" value="1"/>
</dbReference>
<keyword evidence="7" id="KW-0237">DNA synthesis</keyword>
<evidence type="ECO:0000256" key="19">
    <source>
        <dbReference type="ARBA" id="ARBA00044678"/>
    </source>
</evidence>
<keyword evidence="22" id="KW-0175">Coiled coil</keyword>
<feature type="domain" description="Polymerase/histidinol phosphatase N-terminal" evidence="24">
    <location>
        <begin position="339"/>
        <end position="418"/>
    </location>
</feature>
<evidence type="ECO:0000256" key="7">
    <source>
        <dbReference type="ARBA" id="ARBA00022634"/>
    </source>
</evidence>
<evidence type="ECO:0000256" key="22">
    <source>
        <dbReference type="SAM" id="Coils"/>
    </source>
</evidence>
<keyword evidence="9" id="KW-0548">Nucleotidyltransferase</keyword>
<dbReference type="InterPro" id="IPR002008">
    <property type="entry name" value="DNA_pol_X_beta-like"/>
</dbReference>
<dbReference type="Pfam" id="PF02811">
    <property type="entry name" value="PHP"/>
    <property type="match status" value="1"/>
</dbReference>
<evidence type="ECO:0000256" key="12">
    <source>
        <dbReference type="ARBA" id="ARBA00022843"/>
    </source>
</evidence>
<dbReference type="InterPro" id="IPR027421">
    <property type="entry name" value="DNA_pol_lamdba_lyase_dom_sf"/>
</dbReference>
<feature type="domain" description="Helix-hairpin-helix DNA-binding motif class 1" evidence="23">
    <location>
        <begin position="91"/>
        <end position="110"/>
    </location>
</feature>
<evidence type="ECO:0000256" key="8">
    <source>
        <dbReference type="ARBA" id="ARBA00022679"/>
    </source>
</evidence>
<organism evidence="26 27">
    <name type="scientific">Amphibacillus indicireducens</name>
    <dbReference type="NCBI Taxonomy" id="1076330"/>
    <lineage>
        <taxon>Bacteria</taxon>
        <taxon>Bacillati</taxon>
        <taxon>Bacillota</taxon>
        <taxon>Bacilli</taxon>
        <taxon>Bacillales</taxon>
        <taxon>Bacillaceae</taxon>
        <taxon>Amphibacillus</taxon>
    </lineage>
</organism>
<proteinExistence type="predicted"/>
<comment type="function">
    <text evidence="20">Repair polymerase that plays a key role in base-excision repair. During this process, the damaged base is excised by specific DNA glycosylases, the DNA backbone is nicked at the abasic site by an apurinic/apyrimidic (AP) endonuclease, and POLB removes 5'-deoxyribose-phosphate from the preincised AP site acting as a 5'-deoxyribose-phosphate lyase (5'-dRP lyase); through its DNA polymerase activity, it adds one nucleotide to the 3' end of the arising single-nucleotide gap. Conducts 'gap-filling' DNA synthesis in a stepwise distributive fashion rather than in a processive fashion as for other DNA polymerases. It is also able to cleave sugar-phosphate bonds 3' to an intact AP site, acting as an AP lyase.</text>
</comment>
<evidence type="ECO:0000256" key="6">
    <source>
        <dbReference type="ARBA" id="ARBA00022481"/>
    </source>
</evidence>
<dbReference type="Gene3D" id="3.30.210.10">
    <property type="entry name" value="DNA polymerase, thumb domain"/>
    <property type="match status" value="1"/>
</dbReference>
<dbReference type="PANTHER" id="PTHR36928:SF1">
    <property type="entry name" value="PHOSPHATASE YCDX-RELATED"/>
    <property type="match status" value="1"/>
</dbReference>
<dbReference type="CDD" id="cd07436">
    <property type="entry name" value="PHP_PolX"/>
    <property type="match status" value="1"/>
</dbReference>
<dbReference type="SUPFAM" id="SSF81301">
    <property type="entry name" value="Nucleotidyltransferase"/>
    <property type="match status" value="1"/>
</dbReference>
<evidence type="ECO:0000256" key="21">
    <source>
        <dbReference type="ARBA" id="ARBA00049244"/>
    </source>
</evidence>
<name>A0ABP7VU01_9BACI</name>
<dbReference type="InterPro" id="IPR029398">
    <property type="entry name" value="PolB_thumb"/>
</dbReference>
<dbReference type="Pfam" id="PF14520">
    <property type="entry name" value="HHH_5"/>
    <property type="match status" value="1"/>
</dbReference>
<dbReference type="InterPro" id="IPR037160">
    <property type="entry name" value="DNA_Pol_thumb_sf"/>
</dbReference>
<gene>
    <name evidence="26" type="primary">polX</name>
    <name evidence="26" type="ORF">GCM10022410_19260</name>
</gene>
<comment type="catalytic activity">
    <reaction evidence="19">
        <text>a 5'-end 2'-deoxyribose-2'-deoxyribonucleotide-DNA = (2E,4S)-4-hydroxypenten-2-al-5-phosphate + a 5'-end 5'-phospho-2'-deoxyribonucleoside-DNA + H(+)</text>
        <dbReference type="Rhea" id="RHEA:76255"/>
        <dbReference type="Rhea" id="RHEA-COMP:13180"/>
        <dbReference type="Rhea" id="RHEA-COMP:18657"/>
        <dbReference type="ChEBI" id="CHEBI:15378"/>
        <dbReference type="ChEBI" id="CHEBI:136412"/>
        <dbReference type="ChEBI" id="CHEBI:195194"/>
        <dbReference type="ChEBI" id="CHEBI:195195"/>
    </reaction>
</comment>